<dbReference type="PANTHER" id="PTHR43877:SF2">
    <property type="entry name" value="AMINOALKYLPHOSPHONATE N-ACETYLTRANSFERASE-RELATED"/>
    <property type="match status" value="1"/>
</dbReference>
<proteinExistence type="predicted"/>
<evidence type="ECO:0000313" key="5">
    <source>
        <dbReference type="Proteomes" id="UP000245708"/>
    </source>
</evidence>
<dbReference type="SUPFAM" id="SSF55729">
    <property type="entry name" value="Acyl-CoA N-acyltransferases (Nat)"/>
    <property type="match status" value="1"/>
</dbReference>
<feature type="domain" description="N-acetyltransferase" evidence="3">
    <location>
        <begin position="2"/>
        <end position="169"/>
    </location>
</feature>
<dbReference type="EMBL" id="QGGW01000001">
    <property type="protein sequence ID" value="PWK62896.1"/>
    <property type="molecule type" value="Genomic_DNA"/>
</dbReference>
<dbReference type="OrthoDB" id="5615858at2"/>
<reference evidence="4 5" key="1">
    <citation type="submission" date="2018-05" db="EMBL/GenBank/DDBJ databases">
        <title>Genomic Encyclopedia of Type Strains, Phase IV (KMG-IV): sequencing the most valuable type-strain genomes for metagenomic binning, comparative biology and taxonomic classification.</title>
        <authorList>
            <person name="Goeker M."/>
        </authorList>
    </citation>
    <scope>NUCLEOTIDE SEQUENCE [LARGE SCALE GENOMIC DNA]</scope>
    <source>
        <strain evidence="4 5">DSM 16097</strain>
    </source>
</reference>
<organism evidence="4 5">
    <name type="scientific">Roseicyclus mahoneyensis</name>
    <dbReference type="NCBI Taxonomy" id="164332"/>
    <lineage>
        <taxon>Bacteria</taxon>
        <taxon>Pseudomonadati</taxon>
        <taxon>Pseudomonadota</taxon>
        <taxon>Alphaproteobacteria</taxon>
        <taxon>Rhodobacterales</taxon>
        <taxon>Roseobacteraceae</taxon>
        <taxon>Roseicyclus</taxon>
    </lineage>
</organism>
<dbReference type="InterPro" id="IPR000182">
    <property type="entry name" value="GNAT_dom"/>
</dbReference>
<sequence>MIRIRAAHAIEAERLARLHVAVWRDTYGHIAPPEAYRLLDETRRLPYWRATLASGEPTTGAMLAERSGDILGLVSFGSPSQPALSGAVEIKHLYVLAQARGAGLGARLLLGALDHFRGLGLPDACLAVVAANTRARTFYAAMGGTETGAFIDAGPLWRSENVIVRWQLGAPRTGQA</sequence>
<evidence type="ECO:0000256" key="2">
    <source>
        <dbReference type="ARBA" id="ARBA00023315"/>
    </source>
</evidence>
<keyword evidence="2" id="KW-0012">Acyltransferase</keyword>
<dbReference type="PANTHER" id="PTHR43877">
    <property type="entry name" value="AMINOALKYLPHOSPHONATE N-ACETYLTRANSFERASE-RELATED-RELATED"/>
    <property type="match status" value="1"/>
</dbReference>
<dbReference type="PROSITE" id="PS51186">
    <property type="entry name" value="GNAT"/>
    <property type="match status" value="1"/>
</dbReference>
<dbReference type="InterPro" id="IPR016181">
    <property type="entry name" value="Acyl_CoA_acyltransferase"/>
</dbReference>
<protein>
    <submittedName>
        <fullName evidence="4">Acetyltransferase (GNAT) family protein</fullName>
    </submittedName>
</protein>
<dbReference type="Proteomes" id="UP000245708">
    <property type="component" value="Unassembled WGS sequence"/>
</dbReference>
<dbReference type="GO" id="GO:0016747">
    <property type="term" value="F:acyltransferase activity, transferring groups other than amino-acyl groups"/>
    <property type="evidence" value="ECO:0007669"/>
    <property type="project" value="InterPro"/>
</dbReference>
<dbReference type="InterPro" id="IPR050832">
    <property type="entry name" value="Bact_Acetyltransf"/>
</dbReference>
<dbReference type="Pfam" id="PF00583">
    <property type="entry name" value="Acetyltransf_1"/>
    <property type="match status" value="1"/>
</dbReference>
<comment type="caution">
    <text evidence="4">The sequence shown here is derived from an EMBL/GenBank/DDBJ whole genome shotgun (WGS) entry which is preliminary data.</text>
</comment>
<evidence type="ECO:0000259" key="3">
    <source>
        <dbReference type="PROSITE" id="PS51186"/>
    </source>
</evidence>
<keyword evidence="1 4" id="KW-0808">Transferase</keyword>
<gene>
    <name evidence="4" type="ORF">C7455_101935</name>
</gene>
<dbReference type="Gene3D" id="3.40.630.30">
    <property type="match status" value="1"/>
</dbReference>
<name>A0A316GTI1_9RHOB</name>
<evidence type="ECO:0000313" key="4">
    <source>
        <dbReference type="EMBL" id="PWK62896.1"/>
    </source>
</evidence>
<dbReference type="RefSeq" id="WP_109665911.1">
    <property type="nucleotide sequence ID" value="NZ_QGGW01000001.1"/>
</dbReference>
<accession>A0A316GTI1</accession>
<evidence type="ECO:0000256" key="1">
    <source>
        <dbReference type="ARBA" id="ARBA00022679"/>
    </source>
</evidence>
<dbReference type="AlphaFoldDB" id="A0A316GTI1"/>
<keyword evidence="5" id="KW-1185">Reference proteome</keyword>